<dbReference type="Gene3D" id="3.10.450.230">
    <property type="entry name" value="VirB8 protein"/>
    <property type="match status" value="1"/>
</dbReference>
<evidence type="ECO:0000256" key="3">
    <source>
        <dbReference type="ARBA" id="ARBA00023136"/>
    </source>
</evidence>
<evidence type="ECO:0000256" key="1">
    <source>
        <dbReference type="ARBA" id="ARBA00022692"/>
    </source>
</evidence>
<dbReference type="EMBL" id="VOSK01000105">
    <property type="protein sequence ID" value="MPR27750.1"/>
    <property type="molecule type" value="Genomic_DNA"/>
</dbReference>
<dbReference type="GO" id="GO:0016020">
    <property type="term" value="C:membrane"/>
    <property type="evidence" value="ECO:0007669"/>
    <property type="project" value="InterPro"/>
</dbReference>
<proteinExistence type="predicted"/>
<feature type="transmembrane region" description="Helical" evidence="6">
    <location>
        <begin position="95"/>
        <end position="114"/>
    </location>
</feature>
<dbReference type="CDD" id="cd16424">
    <property type="entry name" value="VirB8"/>
    <property type="match status" value="1"/>
</dbReference>
<gene>
    <name evidence="8" type="ORF">FS320_21915</name>
</gene>
<keyword evidence="3 6" id="KW-0472">Membrane</keyword>
<dbReference type="GO" id="GO:0012505">
    <property type="term" value="C:endomembrane system"/>
    <property type="evidence" value="ECO:0007669"/>
    <property type="project" value="UniProtKB-SubCell"/>
</dbReference>
<evidence type="ECO:0000256" key="2">
    <source>
        <dbReference type="ARBA" id="ARBA00022989"/>
    </source>
</evidence>
<evidence type="ECO:0000256" key="4">
    <source>
        <dbReference type="ARBA" id="ARBA00037847"/>
    </source>
</evidence>
<accession>A0A5N7MM88</accession>
<comment type="caution">
    <text evidence="8">The sequence shown here is derived from an EMBL/GenBank/DDBJ whole genome shotgun (WGS) entry which is preliminary data.</text>
</comment>
<keyword evidence="9" id="KW-1185">Reference proteome</keyword>
<evidence type="ECO:0000259" key="7">
    <source>
        <dbReference type="Pfam" id="PF04335"/>
    </source>
</evidence>
<dbReference type="InterPro" id="IPR007430">
    <property type="entry name" value="VirB8"/>
</dbReference>
<protein>
    <recommendedName>
        <fullName evidence="7">Bacterial virulence protein VirB8 domain-containing protein</fullName>
    </recommendedName>
</protein>
<organism evidence="8 9">
    <name type="scientific">Microvirga tunisiensis</name>
    <dbReference type="NCBI Taxonomy" id="2108360"/>
    <lineage>
        <taxon>Bacteria</taxon>
        <taxon>Pseudomonadati</taxon>
        <taxon>Pseudomonadota</taxon>
        <taxon>Alphaproteobacteria</taxon>
        <taxon>Hyphomicrobiales</taxon>
        <taxon>Methylobacteriaceae</taxon>
        <taxon>Microvirga</taxon>
    </lineage>
</organism>
<comment type="subcellular location">
    <subcellularLocation>
        <location evidence="4">Endomembrane system</location>
        <topology evidence="4">Single-pass membrane protein</topology>
    </subcellularLocation>
</comment>
<evidence type="ECO:0000256" key="5">
    <source>
        <dbReference type="SAM" id="MobiDB-lite"/>
    </source>
</evidence>
<sequence length="293" mass="33173">MNFQNRLGKLTGSKTPAPVTRNTVPDVEIIRDSNDADDNVESVVAPPVQKGGTTRTVPPEPRPVRSREPDEIGTYPAKVDVFSNRAKRVYRNLRIEYIIIGVLLITNLVQANLLSEMFPLYRVVPFFVTFSDKAEQVVRIDPPSGNLRSLDILTENNVREYIKLRNTISQDDVSNFNRWSGKVKEFSEDGVFQAFLDEIKPVHDAAMKGQFTRNIVIDAVQAVQANFYRVEFTAYDRKIGSGLTDTVESRKTFIAELRVANQPRRITYSKRFDNPLGFTVLAYAVVPKRDSSN</sequence>
<keyword evidence="2 6" id="KW-1133">Transmembrane helix</keyword>
<dbReference type="InterPro" id="IPR032710">
    <property type="entry name" value="NTF2-like_dom_sf"/>
</dbReference>
<evidence type="ECO:0000256" key="6">
    <source>
        <dbReference type="SAM" id="Phobius"/>
    </source>
</evidence>
<name>A0A5N7MM88_9HYPH</name>
<feature type="region of interest" description="Disordered" evidence="5">
    <location>
        <begin position="1"/>
        <end position="71"/>
    </location>
</feature>
<feature type="domain" description="Bacterial virulence protein VirB8" evidence="7">
    <location>
        <begin position="86"/>
        <end position="285"/>
    </location>
</feature>
<dbReference type="Pfam" id="PF04335">
    <property type="entry name" value="VirB8"/>
    <property type="match status" value="1"/>
</dbReference>
<dbReference type="AlphaFoldDB" id="A0A5N7MM88"/>
<dbReference type="SUPFAM" id="SSF54427">
    <property type="entry name" value="NTF2-like"/>
    <property type="match status" value="1"/>
</dbReference>
<dbReference type="OrthoDB" id="8020974at2"/>
<keyword evidence="1 6" id="KW-0812">Transmembrane</keyword>
<dbReference type="RefSeq" id="WP_152714066.1">
    <property type="nucleotide sequence ID" value="NZ_VOSJ01000105.1"/>
</dbReference>
<evidence type="ECO:0000313" key="9">
    <source>
        <dbReference type="Proteomes" id="UP000403266"/>
    </source>
</evidence>
<reference evidence="8 9" key="1">
    <citation type="journal article" date="2019" name="Syst. Appl. Microbiol.">
        <title>Microvirga tunisiensis sp. nov., a root nodule symbiotic bacterium isolated from Lupinus micranthus and L. luteus grown in Northern Tunisia.</title>
        <authorList>
            <person name="Msaddak A."/>
            <person name="Rejili M."/>
            <person name="Duran D."/>
            <person name="Mars M."/>
            <person name="Palacios J.M."/>
            <person name="Ruiz-Argueso T."/>
            <person name="Rey L."/>
            <person name="Imperial J."/>
        </authorList>
    </citation>
    <scope>NUCLEOTIDE SEQUENCE [LARGE SCALE GENOMIC DNA]</scope>
    <source>
        <strain evidence="8 9">Lmie10</strain>
    </source>
</reference>
<evidence type="ECO:0000313" key="8">
    <source>
        <dbReference type="EMBL" id="MPR27750.1"/>
    </source>
</evidence>
<dbReference type="Proteomes" id="UP000403266">
    <property type="component" value="Unassembled WGS sequence"/>
</dbReference>